<dbReference type="RefSeq" id="WP_203734727.1">
    <property type="nucleotide sequence ID" value="NZ_BAAATX010000026.1"/>
</dbReference>
<comment type="caution">
    <text evidence="8">The sequence shown here is derived from an EMBL/GenBank/DDBJ whole genome shotgun (WGS) entry which is preliminary data.</text>
</comment>
<dbReference type="InterPro" id="IPR037069">
    <property type="entry name" value="AcylCoA_DH/ox_N_sf"/>
</dbReference>
<dbReference type="EMBL" id="BOML01000070">
    <property type="protein sequence ID" value="GIE06870.1"/>
    <property type="molecule type" value="Genomic_DNA"/>
</dbReference>
<dbReference type="SUPFAM" id="SSF47203">
    <property type="entry name" value="Acyl-CoA dehydrogenase C-terminal domain-like"/>
    <property type="match status" value="1"/>
</dbReference>
<organism evidence="8 9">
    <name type="scientific">Paractinoplanes durhamensis</name>
    <dbReference type="NCBI Taxonomy" id="113563"/>
    <lineage>
        <taxon>Bacteria</taxon>
        <taxon>Bacillati</taxon>
        <taxon>Actinomycetota</taxon>
        <taxon>Actinomycetes</taxon>
        <taxon>Micromonosporales</taxon>
        <taxon>Micromonosporaceae</taxon>
        <taxon>Paractinoplanes</taxon>
    </lineage>
</organism>
<name>A0ABQ3ZAL0_9ACTN</name>
<evidence type="ECO:0000256" key="4">
    <source>
        <dbReference type="ARBA" id="ARBA00022827"/>
    </source>
</evidence>
<comment type="cofactor">
    <cofactor evidence="1">
        <name>FAD</name>
        <dbReference type="ChEBI" id="CHEBI:57692"/>
    </cofactor>
</comment>
<evidence type="ECO:0000256" key="1">
    <source>
        <dbReference type="ARBA" id="ARBA00001974"/>
    </source>
</evidence>
<dbReference type="Proteomes" id="UP000637628">
    <property type="component" value="Unassembled WGS sequence"/>
</dbReference>
<dbReference type="PANTHER" id="PTHR43884">
    <property type="entry name" value="ACYL-COA DEHYDROGENASE"/>
    <property type="match status" value="1"/>
</dbReference>
<protein>
    <submittedName>
        <fullName evidence="8">Acyl-CoA dehydrogenase</fullName>
    </submittedName>
</protein>
<comment type="similarity">
    <text evidence="2">Belongs to the acyl-CoA dehydrogenase family.</text>
</comment>
<dbReference type="Gene3D" id="1.10.540.10">
    <property type="entry name" value="Acyl-CoA dehydrogenase/oxidase, N-terminal domain"/>
    <property type="match status" value="1"/>
</dbReference>
<keyword evidence="5" id="KW-0560">Oxidoreductase</keyword>
<evidence type="ECO:0000259" key="7">
    <source>
        <dbReference type="Pfam" id="PF02771"/>
    </source>
</evidence>
<dbReference type="PANTHER" id="PTHR43884:SF20">
    <property type="entry name" value="ACYL-COA DEHYDROGENASE FADE28"/>
    <property type="match status" value="1"/>
</dbReference>
<evidence type="ECO:0000313" key="8">
    <source>
        <dbReference type="EMBL" id="GIE06870.1"/>
    </source>
</evidence>
<sequence>MKLVPSPEQTDFAAALHDLLSAAAVPDAAASWAAGDHAPIRQIWSRLAEAGVTALAVPARCGGLDATPADLVIAAEELGRHAFPGPVAECLAAVPTLLAALSETDLNDTTGRRSATPGRWLSDLAAGRVLATLAAPPWLPYAADADAADLVLLADRDEVGVARPGAAHASMDHTRRLFEVSPAGPRTPCPAIGRALDLGALVCAAQLLGAGRALLEAAVSHARARVQFGRPIGSFQAIQQQLADVAVGLEFARPLLHAAAVTMAARDVSAAKVACSDAACRAARVALQVHGAIGYTQEHDLGRRLTKVRALSLAWGTPADHRARVMAELTKGAAWN</sequence>
<feature type="domain" description="Acyl-CoA dehydrogenase/oxidase N-terminal" evidence="7">
    <location>
        <begin position="6"/>
        <end position="84"/>
    </location>
</feature>
<dbReference type="Gene3D" id="1.20.140.10">
    <property type="entry name" value="Butyryl-CoA Dehydrogenase, subunit A, domain 3"/>
    <property type="match status" value="1"/>
</dbReference>
<dbReference type="InterPro" id="IPR009100">
    <property type="entry name" value="AcylCoA_DH/oxidase_NM_dom_sf"/>
</dbReference>
<evidence type="ECO:0000256" key="3">
    <source>
        <dbReference type="ARBA" id="ARBA00022630"/>
    </source>
</evidence>
<evidence type="ECO:0000256" key="5">
    <source>
        <dbReference type="ARBA" id="ARBA00023002"/>
    </source>
</evidence>
<keyword evidence="4" id="KW-0274">FAD</keyword>
<dbReference type="SUPFAM" id="SSF56645">
    <property type="entry name" value="Acyl-CoA dehydrogenase NM domain-like"/>
    <property type="match status" value="1"/>
</dbReference>
<dbReference type="InterPro" id="IPR013786">
    <property type="entry name" value="AcylCoA_DH/ox_N"/>
</dbReference>
<dbReference type="Pfam" id="PF00441">
    <property type="entry name" value="Acyl-CoA_dh_1"/>
    <property type="match status" value="1"/>
</dbReference>
<evidence type="ECO:0000259" key="6">
    <source>
        <dbReference type="Pfam" id="PF00441"/>
    </source>
</evidence>
<keyword evidence="3" id="KW-0285">Flavoprotein</keyword>
<reference evidence="8 9" key="1">
    <citation type="submission" date="2021-01" db="EMBL/GenBank/DDBJ databases">
        <title>Whole genome shotgun sequence of Actinoplanes durhamensis NBRC 14914.</title>
        <authorList>
            <person name="Komaki H."/>
            <person name="Tamura T."/>
        </authorList>
    </citation>
    <scope>NUCLEOTIDE SEQUENCE [LARGE SCALE GENOMIC DNA]</scope>
    <source>
        <strain evidence="8 9">NBRC 14914</strain>
    </source>
</reference>
<evidence type="ECO:0000313" key="9">
    <source>
        <dbReference type="Proteomes" id="UP000637628"/>
    </source>
</evidence>
<dbReference type="InterPro" id="IPR009075">
    <property type="entry name" value="AcylCo_DH/oxidase_C"/>
</dbReference>
<feature type="domain" description="Acyl-CoA dehydrogenase/oxidase C-terminal" evidence="6">
    <location>
        <begin position="192"/>
        <end position="327"/>
    </location>
</feature>
<accession>A0ABQ3ZAL0</accession>
<dbReference type="Pfam" id="PF02771">
    <property type="entry name" value="Acyl-CoA_dh_N"/>
    <property type="match status" value="1"/>
</dbReference>
<dbReference type="InterPro" id="IPR036250">
    <property type="entry name" value="AcylCo_DH-like_C"/>
</dbReference>
<gene>
    <name evidence="8" type="primary">fadE32</name>
    <name evidence="8" type="ORF">Adu01nite_82200</name>
</gene>
<evidence type="ECO:0000256" key="2">
    <source>
        <dbReference type="ARBA" id="ARBA00009347"/>
    </source>
</evidence>
<keyword evidence="9" id="KW-1185">Reference proteome</keyword>
<proteinExistence type="inferred from homology"/>